<dbReference type="InterPro" id="IPR051544">
    <property type="entry name" value="TPS_OM_transporter"/>
</dbReference>
<evidence type="ECO:0000259" key="5">
    <source>
        <dbReference type="Pfam" id="PF03865"/>
    </source>
</evidence>
<feature type="signal peptide" evidence="4">
    <location>
        <begin position="1"/>
        <end position="21"/>
    </location>
</feature>
<dbReference type="Gene3D" id="3.10.20.310">
    <property type="entry name" value="membrane protein fhac"/>
    <property type="match status" value="1"/>
</dbReference>
<keyword evidence="1" id="KW-0472">Membrane</keyword>
<dbReference type="Pfam" id="PF03865">
    <property type="entry name" value="ShlB"/>
    <property type="match status" value="1"/>
</dbReference>
<comment type="caution">
    <text evidence="7">The sequence shown here is derived from an EMBL/GenBank/DDBJ whole genome shotgun (WGS) entry which is preliminary data.</text>
</comment>
<accession>A0ABX0AEJ0</accession>
<keyword evidence="2" id="KW-0812">Transmembrane</keyword>
<evidence type="ECO:0000256" key="2">
    <source>
        <dbReference type="ARBA" id="ARBA00022692"/>
    </source>
</evidence>
<protein>
    <submittedName>
        <fullName evidence="7">ShlB/FhaC/HecB family hemolysin secretion/activation protein</fullName>
    </submittedName>
</protein>
<evidence type="ECO:0000313" key="7">
    <source>
        <dbReference type="EMBL" id="NDK40024.1"/>
    </source>
</evidence>
<name>A0ABX0AEJ0_9GAMM</name>
<keyword evidence="1" id="KW-1134">Transmembrane beta strand</keyword>
<sequence length="556" mass="58705">MNPRMKLLPLLLLALCQGALAQDVPGAGSQLRQLPTPPPLPQAQPRIRIEDNAAATPAADDAASVLVNRLQFTGASAFPAAELVAIAGFTPGAQMTLAQMQAMAARITQHYRGQGYFVARAYLPAQDVTSNALTIAVSEGVLGQVTLRNQSHLADDVANSRLAGLRPGDPVTLEPIENRLLLLSDLPGVVVQSTMVPGQAPGTSDLVVDIAPGRRITGSIDADNAGNPYTGEYRLGSTVNLNNPLGRGDMASLRVLTSGSGLNYARGAYQMPFGRVTAGVAYSRLRYELGEQYEDLDAHGTADVASLFGSIALLRSRDTNLYAGLAYEDRSFEDHIDLISSVVRKKARVATASLYGNHYDDLGGGGANAFYLGLSSGELDIRTPAARAADAASARAQGSYSKLAFNASRLQRVTDLLSLYGSIGGQVASGNLDASEKLVLGGMDGVRAYPQGEGFGDEGFVATLEARLLLAGLSERVPGQVHVLGFVDGGRITADKDPWYAGSRDRNLSAAGVGLTWEEPGDFAVRTYYAGKLGSEDAISAPDRSGRFWIQAIKYF</sequence>
<keyword evidence="4" id="KW-0732">Signal</keyword>
<proteinExistence type="predicted"/>
<keyword evidence="8" id="KW-1185">Reference proteome</keyword>
<dbReference type="InterPro" id="IPR013686">
    <property type="entry name" value="Polypept-transport_assoc_ShlB"/>
</dbReference>
<evidence type="ECO:0000256" key="4">
    <source>
        <dbReference type="SAM" id="SignalP"/>
    </source>
</evidence>
<gene>
    <name evidence="7" type="ORF">DT603_14365</name>
</gene>
<dbReference type="EMBL" id="QOVG01000011">
    <property type="protein sequence ID" value="NDK40024.1"/>
    <property type="molecule type" value="Genomic_DNA"/>
</dbReference>
<dbReference type="Gene3D" id="2.40.160.50">
    <property type="entry name" value="membrane protein fhac: a member of the omp85/tpsb transporter family"/>
    <property type="match status" value="1"/>
</dbReference>
<evidence type="ECO:0000259" key="6">
    <source>
        <dbReference type="Pfam" id="PF08479"/>
    </source>
</evidence>
<keyword evidence="3" id="KW-0998">Cell outer membrane</keyword>
<dbReference type="PANTHER" id="PTHR34597:SF1">
    <property type="entry name" value="HEME_HEMOPEXIN TRANSPORTER PROTEIN HUXB"/>
    <property type="match status" value="1"/>
</dbReference>
<feature type="domain" description="Polypeptide-transport-associated ShlB-type" evidence="6">
    <location>
        <begin position="67"/>
        <end position="140"/>
    </location>
</feature>
<dbReference type="Proteomes" id="UP001429354">
    <property type="component" value="Unassembled WGS sequence"/>
</dbReference>
<feature type="chain" id="PRO_5046442548" evidence="4">
    <location>
        <begin position="22"/>
        <end position="556"/>
    </location>
</feature>
<dbReference type="PANTHER" id="PTHR34597">
    <property type="entry name" value="SLR1661 PROTEIN"/>
    <property type="match status" value="1"/>
</dbReference>
<dbReference type="InterPro" id="IPR005565">
    <property type="entry name" value="Hemolysn_activator_HlyB_C"/>
</dbReference>
<evidence type="ECO:0000256" key="3">
    <source>
        <dbReference type="ARBA" id="ARBA00023237"/>
    </source>
</evidence>
<reference evidence="7 8" key="1">
    <citation type="submission" date="2018-07" db="EMBL/GenBank/DDBJ databases">
        <title>Whole genome Sequencing of Pseudoxanthomonas gei KCTC 32298 (T).</title>
        <authorList>
            <person name="Kumar S."/>
            <person name="Bansal K."/>
            <person name="Kaur A."/>
            <person name="Patil P."/>
            <person name="Sharma S."/>
            <person name="Patil P.B."/>
        </authorList>
    </citation>
    <scope>NUCLEOTIDE SEQUENCE [LARGE SCALE GENOMIC DNA]</scope>
    <source>
        <strain evidence="7 8">KCTC 32298</strain>
    </source>
</reference>
<evidence type="ECO:0000313" key="8">
    <source>
        <dbReference type="Proteomes" id="UP001429354"/>
    </source>
</evidence>
<dbReference type="Pfam" id="PF08479">
    <property type="entry name" value="POTRA_2"/>
    <property type="match status" value="1"/>
</dbReference>
<feature type="domain" description="Haemolysin activator HlyB C-terminal" evidence="5">
    <location>
        <begin position="202"/>
        <end position="515"/>
    </location>
</feature>
<evidence type="ECO:0000256" key="1">
    <source>
        <dbReference type="ARBA" id="ARBA00022452"/>
    </source>
</evidence>
<organism evidence="7 8">
    <name type="scientific">Pseudoxanthomonas gei</name>
    <dbReference type="NCBI Taxonomy" id="1383030"/>
    <lineage>
        <taxon>Bacteria</taxon>
        <taxon>Pseudomonadati</taxon>
        <taxon>Pseudomonadota</taxon>
        <taxon>Gammaproteobacteria</taxon>
        <taxon>Lysobacterales</taxon>
        <taxon>Lysobacteraceae</taxon>
        <taxon>Pseudoxanthomonas</taxon>
    </lineage>
</organism>